<evidence type="ECO:0000256" key="1">
    <source>
        <dbReference type="ARBA" id="ARBA00022801"/>
    </source>
</evidence>
<evidence type="ECO:0000259" key="2">
    <source>
        <dbReference type="Pfam" id="PF07859"/>
    </source>
</evidence>
<dbReference type="PANTHER" id="PTHR48081:SF8">
    <property type="entry name" value="ALPHA_BETA HYDROLASE FOLD-3 DOMAIN-CONTAINING PROTEIN-RELATED"/>
    <property type="match status" value="1"/>
</dbReference>
<accession>A0ABP0E6P7</accession>
<gene>
    <name evidence="3" type="ORF">CAAN4_B00144</name>
</gene>
<reference evidence="3 4" key="1">
    <citation type="submission" date="2024-01" db="EMBL/GenBank/DDBJ databases">
        <authorList>
            <consortium name="Genoscope - CEA"/>
            <person name="William W."/>
        </authorList>
    </citation>
    <scope>NUCLEOTIDE SEQUENCE [LARGE SCALE GENOMIC DNA]</scope>
    <source>
        <strain evidence="3 4">29B2s-10</strain>
    </source>
</reference>
<evidence type="ECO:0000313" key="4">
    <source>
        <dbReference type="Proteomes" id="UP001497600"/>
    </source>
</evidence>
<name>A0ABP0E6P7_9ASCO</name>
<dbReference type="InterPro" id="IPR013094">
    <property type="entry name" value="AB_hydrolase_3"/>
</dbReference>
<keyword evidence="4" id="KW-1185">Reference proteome</keyword>
<evidence type="ECO:0000313" key="3">
    <source>
        <dbReference type="EMBL" id="CAK7895406.1"/>
    </source>
</evidence>
<protein>
    <recommendedName>
        <fullName evidence="2">Alpha/beta hydrolase fold-3 domain-containing protein</fullName>
    </recommendedName>
</protein>
<dbReference type="SUPFAM" id="SSF53474">
    <property type="entry name" value="alpha/beta-Hydrolases"/>
    <property type="match status" value="1"/>
</dbReference>
<dbReference type="InterPro" id="IPR050300">
    <property type="entry name" value="GDXG_lipolytic_enzyme"/>
</dbReference>
<dbReference type="Gene3D" id="3.40.50.1820">
    <property type="entry name" value="alpha/beta hydrolase"/>
    <property type="match status" value="1"/>
</dbReference>
<proteinExistence type="predicted"/>
<keyword evidence="1" id="KW-0378">Hydrolase</keyword>
<dbReference type="PANTHER" id="PTHR48081">
    <property type="entry name" value="AB HYDROLASE SUPERFAMILY PROTEIN C4A8.06C"/>
    <property type="match status" value="1"/>
</dbReference>
<dbReference type="Proteomes" id="UP001497600">
    <property type="component" value="Chromosome B"/>
</dbReference>
<dbReference type="EMBL" id="OZ004254">
    <property type="protein sequence ID" value="CAK7895406.1"/>
    <property type="molecule type" value="Genomic_DNA"/>
</dbReference>
<dbReference type="Pfam" id="PF07859">
    <property type="entry name" value="Abhydrolase_3"/>
    <property type="match status" value="1"/>
</dbReference>
<feature type="domain" description="Alpha/beta hydrolase fold-3" evidence="2">
    <location>
        <begin position="94"/>
        <end position="302"/>
    </location>
</feature>
<dbReference type="InterPro" id="IPR029058">
    <property type="entry name" value="AB_hydrolase_fold"/>
</dbReference>
<organism evidence="3 4">
    <name type="scientific">[Candida] anglica</name>
    <dbReference type="NCBI Taxonomy" id="148631"/>
    <lineage>
        <taxon>Eukaryota</taxon>
        <taxon>Fungi</taxon>
        <taxon>Dikarya</taxon>
        <taxon>Ascomycota</taxon>
        <taxon>Saccharomycotina</taxon>
        <taxon>Pichiomycetes</taxon>
        <taxon>Debaryomycetaceae</taxon>
        <taxon>Kurtzmaniella</taxon>
    </lineage>
</organism>
<sequence>MVFNITSTVPEIVSKKNLDPEIDAFLKKEKLTLGGKEPFLDERRHHTEVLANVPLSSEQKSVKLIPHIVPGPVGDINVRQYIPSGYGGTALPVLVYIHGGGWTVGSLPEFDGWFRLAAYYGKIQVISLEYRLAPEWRYPVQLNEIKATLEWVYANASTLGVIPSKIALGGDSCGGNMTAVTAQRTLKDPDFKVPIALQCLFYAECKIPFEVPSGSENFNAPYIPTQGVFLFAWHVVPAGKNHVDWDITPLNGENLSKLPPAFFVTCGYDPLRDTGLYYAQKLQKEGVPVEYLHNEDLTHGFLQFTPWSKRALETTIQVAEHIGKKLREE</sequence>